<keyword evidence="3" id="KW-1185">Reference proteome</keyword>
<reference evidence="2" key="1">
    <citation type="journal article" date="2022" name="bioRxiv">
        <title>Sequencing and chromosome-scale assembly of the giantPleurodeles waltlgenome.</title>
        <authorList>
            <person name="Brown T."/>
            <person name="Elewa A."/>
            <person name="Iarovenko S."/>
            <person name="Subramanian E."/>
            <person name="Araus A.J."/>
            <person name="Petzold A."/>
            <person name="Susuki M."/>
            <person name="Suzuki K.-i.T."/>
            <person name="Hayashi T."/>
            <person name="Toyoda A."/>
            <person name="Oliveira C."/>
            <person name="Osipova E."/>
            <person name="Leigh N.D."/>
            <person name="Simon A."/>
            <person name="Yun M.H."/>
        </authorList>
    </citation>
    <scope>NUCLEOTIDE SEQUENCE</scope>
    <source>
        <strain evidence="2">20211129_DDA</strain>
        <tissue evidence="2">Liver</tissue>
    </source>
</reference>
<comment type="caution">
    <text evidence="2">The sequence shown here is derived from an EMBL/GenBank/DDBJ whole genome shotgun (WGS) entry which is preliminary data.</text>
</comment>
<organism evidence="2 3">
    <name type="scientific">Pleurodeles waltl</name>
    <name type="common">Iberian ribbed newt</name>
    <dbReference type="NCBI Taxonomy" id="8319"/>
    <lineage>
        <taxon>Eukaryota</taxon>
        <taxon>Metazoa</taxon>
        <taxon>Chordata</taxon>
        <taxon>Craniata</taxon>
        <taxon>Vertebrata</taxon>
        <taxon>Euteleostomi</taxon>
        <taxon>Amphibia</taxon>
        <taxon>Batrachia</taxon>
        <taxon>Caudata</taxon>
        <taxon>Salamandroidea</taxon>
        <taxon>Salamandridae</taxon>
        <taxon>Pleurodelinae</taxon>
        <taxon>Pleurodeles</taxon>
    </lineage>
</organism>
<dbReference type="Proteomes" id="UP001066276">
    <property type="component" value="Chromosome 9"/>
</dbReference>
<dbReference type="EMBL" id="JANPWB010000013">
    <property type="protein sequence ID" value="KAJ1109395.1"/>
    <property type="molecule type" value="Genomic_DNA"/>
</dbReference>
<feature type="region of interest" description="Disordered" evidence="1">
    <location>
        <begin position="1"/>
        <end position="67"/>
    </location>
</feature>
<feature type="compositionally biased region" description="Basic and acidic residues" evidence="1">
    <location>
        <begin position="50"/>
        <end position="67"/>
    </location>
</feature>
<dbReference type="AlphaFoldDB" id="A0AAV7N055"/>
<accession>A0AAV7N055</accession>
<proteinExistence type="predicted"/>
<gene>
    <name evidence="2" type="ORF">NDU88_006756</name>
</gene>
<evidence type="ECO:0000313" key="3">
    <source>
        <dbReference type="Proteomes" id="UP001066276"/>
    </source>
</evidence>
<evidence type="ECO:0000256" key="1">
    <source>
        <dbReference type="SAM" id="MobiDB-lite"/>
    </source>
</evidence>
<protein>
    <submittedName>
        <fullName evidence="2">Uncharacterized protein</fullName>
    </submittedName>
</protein>
<feature type="compositionally biased region" description="Basic and acidic residues" evidence="1">
    <location>
        <begin position="21"/>
        <end position="38"/>
    </location>
</feature>
<evidence type="ECO:0000313" key="2">
    <source>
        <dbReference type="EMBL" id="KAJ1109395.1"/>
    </source>
</evidence>
<name>A0AAV7N055_PLEWA</name>
<sequence>MSEEASAQVPLKRPVSAFSFDEEKWKRTEKEHAKESSKKPANKNVDSTDMESRKQNPEGNCDDHFGELESYQHGIGKEDENFLQDQEEKIIQPIRTKGRLKKSATNTIDHLSGNEKANHEQHPKTYPTDGLCTECDVVFRTPSSKDPSACCTHTVENSFEQMALSLNYSVKDMVLREL</sequence>